<organism evidence="1 2">
    <name type="scientific">Trichocladium antarcticum</name>
    <dbReference type="NCBI Taxonomy" id="1450529"/>
    <lineage>
        <taxon>Eukaryota</taxon>
        <taxon>Fungi</taxon>
        <taxon>Dikarya</taxon>
        <taxon>Ascomycota</taxon>
        <taxon>Pezizomycotina</taxon>
        <taxon>Sordariomycetes</taxon>
        <taxon>Sordariomycetidae</taxon>
        <taxon>Sordariales</taxon>
        <taxon>Chaetomiaceae</taxon>
        <taxon>Trichocladium</taxon>
    </lineage>
</organism>
<reference evidence="1" key="2">
    <citation type="submission" date="2023-05" db="EMBL/GenBank/DDBJ databases">
        <authorList>
            <consortium name="Lawrence Berkeley National Laboratory"/>
            <person name="Steindorff A."/>
            <person name="Hensen N."/>
            <person name="Bonometti L."/>
            <person name="Westerberg I."/>
            <person name="Brannstrom I.O."/>
            <person name="Guillou S."/>
            <person name="Cros-Aarteil S."/>
            <person name="Calhoun S."/>
            <person name="Haridas S."/>
            <person name="Kuo A."/>
            <person name="Mondo S."/>
            <person name="Pangilinan J."/>
            <person name="Riley R."/>
            <person name="Labutti K."/>
            <person name="Andreopoulos B."/>
            <person name="Lipzen A."/>
            <person name="Chen C."/>
            <person name="Yanf M."/>
            <person name="Daum C."/>
            <person name="Ng V."/>
            <person name="Clum A."/>
            <person name="Ohm R."/>
            <person name="Martin F."/>
            <person name="Silar P."/>
            <person name="Natvig D."/>
            <person name="Lalanne C."/>
            <person name="Gautier V."/>
            <person name="Ament-Velasquez S.L."/>
            <person name="Kruys A."/>
            <person name="Hutchinson M.I."/>
            <person name="Powell A.J."/>
            <person name="Barry K."/>
            <person name="Miller A.N."/>
            <person name="Grigoriev I.V."/>
            <person name="Debuchy R."/>
            <person name="Gladieux P."/>
            <person name="Thoren M.H."/>
            <person name="Johannesson H."/>
        </authorList>
    </citation>
    <scope>NUCLEOTIDE SEQUENCE</scope>
    <source>
        <strain evidence="1">CBS 123565</strain>
    </source>
</reference>
<comment type="caution">
    <text evidence="1">The sequence shown here is derived from an EMBL/GenBank/DDBJ whole genome shotgun (WGS) entry which is preliminary data.</text>
</comment>
<protein>
    <submittedName>
        <fullName evidence="1">Uncharacterized protein</fullName>
    </submittedName>
</protein>
<evidence type="ECO:0000313" key="2">
    <source>
        <dbReference type="Proteomes" id="UP001304895"/>
    </source>
</evidence>
<evidence type="ECO:0000313" key="1">
    <source>
        <dbReference type="EMBL" id="KAK4135476.1"/>
    </source>
</evidence>
<gene>
    <name evidence="1" type="ORF">BT67DRAFT_277894</name>
</gene>
<reference evidence="1" key="1">
    <citation type="journal article" date="2023" name="Mol. Phylogenet. Evol.">
        <title>Genome-scale phylogeny and comparative genomics of the fungal order Sordariales.</title>
        <authorList>
            <person name="Hensen N."/>
            <person name="Bonometti L."/>
            <person name="Westerberg I."/>
            <person name="Brannstrom I.O."/>
            <person name="Guillou S."/>
            <person name="Cros-Aarteil S."/>
            <person name="Calhoun S."/>
            <person name="Haridas S."/>
            <person name="Kuo A."/>
            <person name="Mondo S."/>
            <person name="Pangilinan J."/>
            <person name="Riley R."/>
            <person name="LaButti K."/>
            <person name="Andreopoulos B."/>
            <person name="Lipzen A."/>
            <person name="Chen C."/>
            <person name="Yan M."/>
            <person name="Daum C."/>
            <person name="Ng V."/>
            <person name="Clum A."/>
            <person name="Steindorff A."/>
            <person name="Ohm R.A."/>
            <person name="Martin F."/>
            <person name="Silar P."/>
            <person name="Natvig D.O."/>
            <person name="Lalanne C."/>
            <person name="Gautier V."/>
            <person name="Ament-Velasquez S.L."/>
            <person name="Kruys A."/>
            <person name="Hutchinson M.I."/>
            <person name="Powell A.J."/>
            <person name="Barry K."/>
            <person name="Miller A.N."/>
            <person name="Grigoriev I.V."/>
            <person name="Debuchy R."/>
            <person name="Gladieux P."/>
            <person name="Hiltunen Thoren M."/>
            <person name="Johannesson H."/>
        </authorList>
    </citation>
    <scope>NUCLEOTIDE SEQUENCE</scope>
    <source>
        <strain evidence="1">CBS 123565</strain>
    </source>
</reference>
<name>A0AAN6UMM5_9PEZI</name>
<proteinExistence type="predicted"/>
<dbReference type="AlphaFoldDB" id="A0AAN6UMM5"/>
<dbReference type="EMBL" id="MU853406">
    <property type="protein sequence ID" value="KAK4135476.1"/>
    <property type="molecule type" value="Genomic_DNA"/>
</dbReference>
<sequence>MAAVVVVLPGTAPCYVNGSLLSSVAVSHRLRDNIDAKARCNGRTLEKQALARGPMTRWPLVSRRRFPIPGRPHHHRLTAHRDSHPVVTRSFSLPQVYCVSIVMCVFSSLGLGTCLSHCGPSIPRPVFLCPASAGGPSRTGSTCVMQRRLTFPLAIGRPVTLLRACPFRWSVGMSGGGGLPREDIVEGGGERGREWL</sequence>
<keyword evidence="2" id="KW-1185">Reference proteome</keyword>
<dbReference type="Proteomes" id="UP001304895">
    <property type="component" value="Unassembled WGS sequence"/>
</dbReference>
<accession>A0AAN6UMM5</accession>